<evidence type="ECO:0000313" key="2">
    <source>
        <dbReference type="EMBL" id="KAK5529457.1"/>
    </source>
</evidence>
<protein>
    <recommendedName>
        <fullName evidence="4">Transcription factor domain-containing protein</fullName>
    </recommendedName>
</protein>
<dbReference type="Proteomes" id="UP001345827">
    <property type="component" value="Unassembled WGS sequence"/>
</dbReference>
<accession>A0AAV9PX29</accession>
<name>A0AAV9PX29_9PEZI</name>
<gene>
    <name evidence="2" type="ORF">LTR25_009704</name>
</gene>
<dbReference type="EMBL" id="JAXLQG010000022">
    <property type="protein sequence ID" value="KAK5529457.1"/>
    <property type="molecule type" value="Genomic_DNA"/>
</dbReference>
<feature type="region of interest" description="Disordered" evidence="1">
    <location>
        <begin position="613"/>
        <end position="632"/>
    </location>
</feature>
<reference evidence="2 3" key="1">
    <citation type="submission" date="2023-06" db="EMBL/GenBank/DDBJ databases">
        <title>Black Yeasts Isolated from many extreme environments.</title>
        <authorList>
            <person name="Coleine C."/>
            <person name="Stajich J.E."/>
            <person name="Selbmann L."/>
        </authorList>
    </citation>
    <scope>NUCLEOTIDE SEQUENCE [LARGE SCALE GENOMIC DNA]</scope>
    <source>
        <strain evidence="2 3">CCFEE 5887</strain>
    </source>
</reference>
<feature type="region of interest" description="Disordered" evidence="1">
    <location>
        <begin position="65"/>
        <end position="109"/>
    </location>
</feature>
<feature type="compositionally biased region" description="Low complexity" evidence="1">
    <location>
        <begin position="74"/>
        <end position="92"/>
    </location>
</feature>
<keyword evidence="3" id="KW-1185">Reference proteome</keyword>
<evidence type="ECO:0008006" key="4">
    <source>
        <dbReference type="Google" id="ProtNLM"/>
    </source>
</evidence>
<dbReference type="AlphaFoldDB" id="A0AAV9PX29"/>
<organism evidence="2 3">
    <name type="scientific">Vermiconidia calcicola</name>
    <dbReference type="NCBI Taxonomy" id="1690605"/>
    <lineage>
        <taxon>Eukaryota</taxon>
        <taxon>Fungi</taxon>
        <taxon>Dikarya</taxon>
        <taxon>Ascomycota</taxon>
        <taxon>Pezizomycotina</taxon>
        <taxon>Dothideomycetes</taxon>
        <taxon>Dothideomycetidae</taxon>
        <taxon>Mycosphaerellales</taxon>
        <taxon>Extremaceae</taxon>
        <taxon>Vermiconidia</taxon>
    </lineage>
</organism>
<evidence type="ECO:0000256" key="1">
    <source>
        <dbReference type="SAM" id="MobiDB-lite"/>
    </source>
</evidence>
<comment type="caution">
    <text evidence="2">The sequence shown here is derived from an EMBL/GenBank/DDBJ whole genome shotgun (WGS) entry which is preliminary data.</text>
</comment>
<sequence>MPSKRERPPLLFIVQDSETYPLPKSSKDYQSFAIASHVASRYNRWTKRTRKGLRLDATTKAILAPKAPVPEPLSASPSNTTTTTVTTSLSAASEEEEDEKGNLGIGKPRGSERQVVNNHWFALAESSARFPASARKAPSEKAWEGALLKFEEFVSTRLSNLGSQFLDPFVSLNYDAEIKANLYFYFNTIRPFATHVIPTWNWCGSLSQIQASPVLTYAVATFASIFLSGMLRGGPGVVLPPPTEKGQKSKWPIPPWLRLHTKCLVELNAILRDPSESVDESCYHAVLFLYRLSLLLADGESGRMHFQGLRRISTLLGYDEAPLETELAVTKVNIIGAYLHSSSIVLVRKHDTSHHNGHPPHVRSEVEIDRHLWPSEREWFSHRAHLAGRVLAWRSESPSADLQPESALAIARMDPQSSLLHPLDLQELQRCYQISVFFWMHLNAISFNTSALIIRSNLLELQNRLSSNMDLFTMSSVCYTTLFNILLAGTNAAYGHPERWWFVRKIIQLYPDVQSLDTTYQLVADFFDPLALNFNVLQDIWDDVVRVRGGFGYGDLATNAQENSLPSNKVVRPVKHYRPTTYTPDLKKPTVVLEIEKGEEDSLEDRLHKVAGDYTGRQARLQYGPHPGPLRS</sequence>
<evidence type="ECO:0000313" key="3">
    <source>
        <dbReference type="Proteomes" id="UP001345827"/>
    </source>
</evidence>
<proteinExistence type="predicted"/>